<evidence type="ECO:0000256" key="1">
    <source>
        <dbReference type="ARBA" id="ARBA00001255"/>
    </source>
</evidence>
<evidence type="ECO:0000256" key="3">
    <source>
        <dbReference type="ARBA" id="ARBA00022729"/>
    </source>
</evidence>
<protein>
    <submittedName>
        <fullName evidence="10">Alpha-1,3-galactosidase A</fullName>
    </submittedName>
</protein>
<feature type="domain" description="GLAA-B beta-barrel" evidence="8">
    <location>
        <begin position="160"/>
        <end position="241"/>
    </location>
</feature>
<comment type="catalytic activity">
    <reaction evidence="2">
        <text>Hydrolysis of terminal, non-reducing branched (1-&gt;3)-alpha-D-galactosidic residues, producing free D-galactose.</text>
        <dbReference type="EC" id="3.2.1.n1"/>
    </reaction>
</comment>
<dbReference type="EMBL" id="BMWP01000033">
    <property type="protein sequence ID" value="GGW47931.1"/>
    <property type="molecule type" value="Genomic_DNA"/>
</dbReference>
<keyword evidence="6" id="KW-0326">Glycosidase</keyword>
<dbReference type="Pfam" id="PF23764">
    <property type="entry name" value="Beta-barrel_GLAA-B_II"/>
    <property type="match status" value="1"/>
</dbReference>
<name>A0A918MPS1_9FLAO</name>
<evidence type="ECO:0000313" key="11">
    <source>
        <dbReference type="Proteomes" id="UP000634668"/>
    </source>
</evidence>
<dbReference type="SMART" id="SM00710">
    <property type="entry name" value="PbH1"/>
    <property type="match status" value="4"/>
</dbReference>
<dbReference type="InterPro" id="IPR057275">
    <property type="entry name" value="Beta-barrel_GLAA-B_I"/>
</dbReference>
<dbReference type="Pfam" id="PF13229">
    <property type="entry name" value="Beta_helix"/>
    <property type="match status" value="1"/>
</dbReference>
<keyword evidence="4" id="KW-0677">Repeat</keyword>
<feature type="domain" description="Right handed beta helix" evidence="7">
    <location>
        <begin position="428"/>
        <end position="502"/>
    </location>
</feature>
<dbReference type="InterPro" id="IPR011050">
    <property type="entry name" value="Pectin_lyase_fold/virulence"/>
</dbReference>
<dbReference type="Pfam" id="PF23763">
    <property type="entry name" value="Beta-barrel_GLAA-B_I"/>
    <property type="match status" value="1"/>
</dbReference>
<evidence type="ECO:0000256" key="6">
    <source>
        <dbReference type="ARBA" id="ARBA00023295"/>
    </source>
</evidence>
<organism evidence="10 11">
    <name type="scientific">Arenibacter certesii</name>
    <dbReference type="NCBI Taxonomy" id="228955"/>
    <lineage>
        <taxon>Bacteria</taxon>
        <taxon>Pseudomonadati</taxon>
        <taxon>Bacteroidota</taxon>
        <taxon>Flavobacteriia</taxon>
        <taxon>Flavobacteriales</taxon>
        <taxon>Flavobacteriaceae</taxon>
        <taxon>Arenibacter</taxon>
    </lineage>
</organism>
<evidence type="ECO:0000256" key="5">
    <source>
        <dbReference type="ARBA" id="ARBA00022801"/>
    </source>
</evidence>
<feature type="domain" description="GLAA-B beta-barrel" evidence="9">
    <location>
        <begin position="358"/>
        <end position="423"/>
    </location>
</feature>
<comment type="caution">
    <text evidence="10">The sequence shown here is derived from an EMBL/GenBank/DDBJ whole genome shotgun (WGS) entry which is preliminary data.</text>
</comment>
<gene>
    <name evidence="10" type="primary">glaA</name>
    <name evidence="10" type="ORF">GCM10007383_34990</name>
</gene>
<evidence type="ECO:0000256" key="4">
    <source>
        <dbReference type="ARBA" id="ARBA00022737"/>
    </source>
</evidence>
<comment type="catalytic activity">
    <reaction evidence="1">
        <text>Hydrolysis of terminal, non-reducing alpha-D-galactose residues in alpha-D-galactosides, including galactose oligosaccharides, galactomannans and galactolipids.</text>
        <dbReference type="EC" id="3.2.1.22"/>
    </reaction>
</comment>
<dbReference type="InterPro" id="IPR006626">
    <property type="entry name" value="PbH1"/>
</dbReference>
<dbReference type="GO" id="GO:0004557">
    <property type="term" value="F:alpha-galactosidase activity"/>
    <property type="evidence" value="ECO:0007669"/>
    <property type="project" value="UniProtKB-EC"/>
</dbReference>
<dbReference type="Proteomes" id="UP000634668">
    <property type="component" value="Unassembled WGS sequence"/>
</dbReference>
<reference evidence="10" key="1">
    <citation type="journal article" date="2014" name="Int. J. Syst. Evol. Microbiol.">
        <title>Complete genome sequence of Corynebacterium casei LMG S-19264T (=DSM 44701T), isolated from a smear-ripened cheese.</title>
        <authorList>
            <consortium name="US DOE Joint Genome Institute (JGI-PGF)"/>
            <person name="Walter F."/>
            <person name="Albersmeier A."/>
            <person name="Kalinowski J."/>
            <person name="Ruckert C."/>
        </authorList>
    </citation>
    <scope>NUCLEOTIDE SEQUENCE</scope>
    <source>
        <strain evidence="10">KCTC 12113</strain>
    </source>
</reference>
<evidence type="ECO:0000259" key="7">
    <source>
        <dbReference type="Pfam" id="PF13229"/>
    </source>
</evidence>
<proteinExistence type="predicted"/>
<evidence type="ECO:0000259" key="9">
    <source>
        <dbReference type="Pfam" id="PF23764"/>
    </source>
</evidence>
<dbReference type="SUPFAM" id="SSF51126">
    <property type="entry name" value="Pectin lyase-like"/>
    <property type="match status" value="1"/>
</dbReference>
<dbReference type="AlphaFoldDB" id="A0A918MPS1"/>
<dbReference type="RefSeq" id="WP_034236149.1">
    <property type="nucleotide sequence ID" value="NZ_BMWP01000033.1"/>
</dbReference>
<evidence type="ECO:0000256" key="2">
    <source>
        <dbReference type="ARBA" id="ARBA00001271"/>
    </source>
</evidence>
<dbReference type="InterPro" id="IPR039448">
    <property type="entry name" value="Beta_helix"/>
</dbReference>
<dbReference type="InterPro" id="IPR012334">
    <property type="entry name" value="Pectin_lyas_fold"/>
</dbReference>
<keyword evidence="3" id="KW-0732">Signal</keyword>
<accession>A0A918MPS1</accession>
<sequence>MSNLLIVFSRSIILFKRTRLLAFFLYFGVVNLIHAQKVIDLKDYGVEANSFKDAVPAITKALADAAKYESAIVRFPKGRIDLWPAAAAKRELYVSNATESDTLSKVRSVGILLENVNNITLEGDETLIVSHGKMIHLANLNSRNITVKNIGFDYERPTMSEFAVMELGPDFAIVKVHPDSRYAVIDQKVVWYGEGWKSEKLHTIRFDPKLKTMHYFKSPVFQEAQAIDLGNNEIQFKGDFKGADLTKDDVLTLRDPYRDCLGVLNHFSENLIFNNIGFHYMHGLGMVSQFSKNISVNKLMAKPRPETGRVIAGFADFLHFSGCYGKIVIENSVFSGAHDDPVNVHGTHLRIIEHKENKIKVRFMHHQTWNLMAFDPGDTIGFVNNENLLVYEKAKVEKVTKISERVLELQLDRLVPKSLKENHAVENITKTPELVVRNNRFEHTNTRGLLVTTRKNVLIENNIFYRTGMHAILIANDCNYWYESGPVKDVTIRNNKFIECGYNSFPNTYPIAIMPETLKFEKGKYVHSNINIVNNEFTLFSPPLLFARATENINFTGNIIKGVKSDHFRVSRQPMISLEHSDKVILGANSWETEEFEKIIHLKNMKRSQIKVDSSNEMKINRE</sequence>
<evidence type="ECO:0000259" key="8">
    <source>
        <dbReference type="Pfam" id="PF23763"/>
    </source>
</evidence>
<dbReference type="InterPro" id="IPR056441">
    <property type="entry name" value="Beta-barrel_GLAA-B_II"/>
</dbReference>
<evidence type="ECO:0000313" key="10">
    <source>
        <dbReference type="EMBL" id="GGW47931.1"/>
    </source>
</evidence>
<keyword evidence="11" id="KW-1185">Reference proteome</keyword>
<reference evidence="10" key="2">
    <citation type="submission" date="2020-09" db="EMBL/GenBank/DDBJ databases">
        <authorList>
            <person name="Sun Q."/>
            <person name="Kim S."/>
        </authorList>
    </citation>
    <scope>NUCLEOTIDE SEQUENCE</scope>
    <source>
        <strain evidence="10">KCTC 12113</strain>
    </source>
</reference>
<dbReference type="Gene3D" id="2.160.20.10">
    <property type="entry name" value="Single-stranded right-handed beta-helix, Pectin lyase-like"/>
    <property type="match status" value="2"/>
</dbReference>
<keyword evidence="5" id="KW-0378">Hydrolase</keyword>